<comment type="caution">
    <text evidence="2">The sequence shown here is derived from an EMBL/GenBank/DDBJ whole genome shotgun (WGS) entry which is preliminary data.</text>
</comment>
<gene>
    <name evidence="2" type="ORF">BJ878DRAFT_543928</name>
</gene>
<keyword evidence="3" id="KW-1185">Reference proteome</keyword>
<reference evidence="2" key="1">
    <citation type="journal article" date="2021" name="IMA Fungus">
        <title>Genomic characterization of three marine fungi, including Emericellopsis atlantica sp. nov. with signatures of a generalist lifestyle and marine biomass degradation.</title>
        <authorList>
            <person name="Hagestad O.C."/>
            <person name="Hou L."/>
            <person name="Andersen J.H."/>
            <person name="Hansen E.H."/>
            <person name="Altermark B."/>
            <person name="Li C."/>
            <person name="Kuhnert E."/>
            <person name="Cox R.J."/>
            <person name="Crous P.W."/>
            <person name="Spatafora J.W."/>
            <person name="Lail K."/>
            <person name="Amirebrahimi M."/>
            <person name="Lipzen A."/>
            <person name="Pangilinan J."/>
            <person name="Andreopoulos W."/>
            <person name="Hayes R.D."/>
            <person name="Ng V."/>
            <person name="Grigoriev I.V."/>
            <person name="Jackson S.A."/>
            <person name="Sutton T.D.S."/>
            <person name="Dobson A.D.W."/>
            <person name="Rama T."/>
        </authorList>
    </citation>
    <scope>NUCLEOTIDE SEQUENCE</scope>
    <source>
        <strain evidence="2">TRa3180A</strain>
    </source>
</reference>
<dbReference type="GO" id="GO:0008270">
    <property type="term" value="F:zinc ion binding"/>
    <property type="evidence" value="ECO:0007669"/>
    <property type="project" value="UniProtKB-KW"/>
</dbReference>
<dbReference type="GO" id="GO:0030687">
    <property type="term" value="C:preribosome, large subunit precursor"/>
    <property type="evidence" value="ECO:0007669"/>
    <property type="project" value="TreeGrafter"/>
</dbReference>
<dbReference type="PANTHER" id="PTHR13182">
    <property type="entry name" value="ZINC FINGER PROTEIN 622"/>
    <property type="match status" value="1"/>
</dbReference>
<dbReference type="GO" id="GO:0042273">
    <property type="term" value="P:ribosomal large subunit biogenesis"/>
    <property type="evidence" value="ECO:0007669"/>
    <property type="project" value="TreeGrafter"/>
</dbReference>
<evidence type="ECO:0000313" key="2">
    <source>
        <dbReference type="EMBL" id="KAG9242785.1"/>
    </source>
</evidence>
<dbReference type="EMBL" id="MU254037">
    <property type="protein sequence ID" value="KAG9242785.1"/>
    <property type="molecule type" value="Genomic_DNA"/>
</dbReference>
<sequence>MSAEPERMFSDAKLTLNDQGDRLGYDLLSAFESLKYWYKLKDFKIEEAFAQTPVNSLDDLATLSSQIENLDVSERDDESDDDSEDGLLDVYPVFEEPDCLFCLHVSVDLDENLDHMSTAHDFVFPEQDRLNDMSPFLSYLHVLITFYECLYCGAVSSGEGVKTHMIDKSHCKFDVKNPELAEFYEIFPATDIRESGFRKPR</sequence>
<proteinExistence type="predicted"/>
<evidence type="ECO:0000259" key="1">
    <source>
        <dbReference type="Pfam" id="PF12756"/>
    </source>
</evidence>
<keyword evidence="2" id="KW-0479">Metal-binding</keyword>
<accession>A0A9P7YZW0</accession>
<dbReference type="Pfam" id="PF12756">
    <property type="entry name" value="zf-C2H2_2"/>
    <property type="match status" value="1"/>
</dbReference>
<evidence type="ECO:0000313" key="3">
    <source>
        <dbReference type="Proteomes" id="UP000887226"/>
    </source>
</evidence>
<dbReference type="InterPro" id="IPR040025">
    <property type="entry name" value="Znf622/Rei1/Reh1"/>
</dbReference>
<organism evidence="2 3">
    <name type="scientific">Calycina marina</name>
    <dbReference type="NCBI Taxonomy" id="1763456"/>
    <lineage>
        <taxon>Eukaryota</taxon>
        <taxon>Fungi</taxon>
        <taxon>Dikarya</taxon>
        <taxon>Ascomycota</taxon>
        <taxon>Pezizomycotina</taxon>
        <taxon>Leotiomycetes</taxon>
        <taxon>Helotiales</taxon>
        <taxon>Pezizellaceae</taxon>
        <taxon>Calycina</taxon>
    </lineage>
</organism>
<dbReference type="Proteomes" id="UP000887226">
    <property type="component" value="Unassembled WGS sequence"/>
</dbReference>
<dbReference type="AlphaFoldDB" id="A0A9P7YZW0"/>
<name>A0A9P7YZW0_9HELO</name>
<dbReference type="PANTHER" id="PTHR13182:SF8">
    <property type="entry name" value="CYTOPLASMIC 60S SUBUNIT BIOGENESIS FACTOR ZNF622"/>
    <property type="match status" value="1"/>
</dbReference>
<dbReference type="OrthoDB" id="3439855at2759"/>
<protein>
    <submittedName>
        <fullName evidence="2">C2H2 type zinc-finger-domain-containing protein</fullName>
    </submittedName>
</protein>
<feature type="domain" description="ZN622/Rei1/Reh1 zinc finger C2H2-type" evidence="1">
    <location>
        <begin position="98"/>
        <end position="186"/>
    </location>
</feature>
<keyword evidence="2" id="KW-0862">Zinc</keyword>
<dbReference type="InterPro" id="IPR041661">
    <property type="entry name" value="ZN622/Rei1/Reh1_Znf-C2H2"/>
</dbReference>
<dbReference type="SUPFAM" id="SSF57667">
    <property type="entry name" value="beta-beta-alpha zinc fingers"/>
    <property type="match status" value="1"/>
</dbReference>
<keyword evidence="2" id="KW-0863">Zinc-finger</keyword>
<dbReference type="InterPro" id="IPR036236">
    <property type="entry name" value="Znf_C2H2_sf"/>
</dbReference>